<name>A0AA40FFN8_9HYME</name>
<organism evidence="2 3">
    <name type="scientific">Melipona bicolor</name>
    <dbReference type="NCBI Taxonomy" id="60889"/>
    <lineage>
        <taxon>Eukaryota</taxon>
        <taxon>Metazoa</taxon>
        <taxon>Ecdysozoa</taxon>
        <taxon>Arthropoda</taxon>
        <taxon>Hexapoda</taxon>
        <taxon>Insecta</taxon>
        <taxon>Pterygota</taxon>
        <taxon>Neoptera</taxon>
        <taxon>Endopterygota</taxon>
        <taxon>Hymenoptera</taxon>
        <taxon>Apocrita</taxon>
        <taxon>Aculeata</taxon>
        <taxon>Apoidea</taxon>
        <taxon>Anthophila</taxon>
        <taxon>Apidae</taxon>
        <taxon>Melipona</taxon>
    </lineage>
</organism>
<evidence type="ECO:0000256" key="1">
    <source>
        <dbReference type="SAM" id="MobiDB-lite"/>
    </source>
</evidence>
<accession>A0AA40FFN8</accession>
<dbReference type="AlphaFoldDB" id="A0AA40FFN8"/>
<protein>
    <submittedName>
        <fullName evidence="2">Uncharacterized protein</fullName>
    </submittedName>
</protein>
<evidence type="ECO:0000313" key="2">
    <source>
        <dbReference type="EMBL" id="KAK1118107.1"/>
    </source>
</evidence>
<dbReference type="Proteomes" id="UP001177670">
    <property type="component" value="Unassembled WGS sequence"/>
</dbReference>
<gene>
    <name evidence="2" type="ORF">K0M31_015383</name>
</gene>
<comment type="caution">
    <text evidence="2">The sequence shown here is derived from an EMBL/GenBank/DDBJ whole genome shotgun (WGS) entry which is preliminary data.</text>
</comment>
<feature type="region of interest" description="Disordered" evidence="1">
    <location>
        <begin position="42"/>
        <end position="73"/>
    </location>
</feature>
<evidence type="ECO:0000313" key="3">
    <source>
        <dbReference type="Proteomes" id="UP001177670"/>
    </source>
</evidence>
<keyword evidence="3" id="KW-1185">Reference proteome</keyword>
<proteinExistence type="predicted"/>
<dbReference type="EMBL" id="JAHYIQ010000045">
    <property type="protein sequence ID" value="KAK1118107.1"/>
    <property type="molecule type" value="Genomic_DNA"/>
</dbReference>
<reference evidence="2" key="1">
    <citation type="submission" date="2021-10" db="EMBL/GenBank/DDBJ databases">
        <title>Melipona bicolor Genome sequencing and assembly.</title>
        <authorList>
            <person name="Araujo N.S."/>
            <person name="Arias M.C."/>
        </authorList>
    </citation>
    <scope>NUCLEOTIDE SEQUENCE</scope>
    <source>
        <strain evidence="2">USP_2M_L1-L4_2017</strain>
        <tissue evidence="2">Whole body</tissue>
    </source>
</reference>
<sequence>MGKEMLEWGRCNAKAISQSTSDGLNRHTKRVGVIFKTEDGTPAGILNNRRGRAERETAGPEEATEEEGGGGKEIATLSRNIRANGRDGESDRLGNWEIEPEPLYRMGIPSEILRLPLASPRLDDSRYIYLSQGFHPALSLSCGLPSRLFVRSIKRYFAELLQHFVARKNDSSHFPWLFGFLNIYLVVPRLRGLEFAPSTGV</sequence>